<dbReference type="GO" id="GO:0036424">
    <property type="term" value="F:L-phosphoserine phosphatase activity"/>
    <property type="evidence" value="ECO:0007669"/>
    <property type="project" value="TreeGrafter"/>
</dbReference>
<protein>
    <recommendedName>
        <fullName evidence="5 6">2-hydroxy-3-keto-5-methylthiopentenyl-1-phosphate phosphatase</fullName>
        <shortName evidence="5">HK-MTPenyl-1-P phosphatase</shortName>
        <ecNumber evidence="5 6">3.1.3.87</ecNumber>
    </recommendedName>
</protein>
<comment type="caution">
    <text evidence="7">The sequence shown here is derived from an EMBL/GenBank/DDBJ whole genome shotgun (WGS) entry which is preliminary data.</text>
</comment>
<dbReference type="InterPro" id="IPR036412">
    <property type="entry name" value="HAD-like_sf"/>
</dbReference>
<accession>A0A9X2DQL4</accession>
<dbReference type="InterPro" id="IPR050582">
    <property type="entry name" value="HAD-like_SerB"/>
</dbReference>
<comment type="similarity">
    <text evidence="5">Belongs to the HAD-like hydrolase superfamily. MtnX family.</text>
</comment>
<dbReference type="RefSeq" id="WP_251222144.1">
    <property type="nucleotide sequence ID" value="NZ_JAMBOL010000002.1"/>
</dbReference>
<dbReference type="EC" id="3.1.3.87" evidence="5 6"/>
<gene>
    <name evidence="5" type="primary">mtnX</name>
    <name evidence="7" type="ORF">M3202_04510</name>
</gene>
<reference evidence="7" key="1">
    <citation type="submission" date="2022-05" db="EMBL/GenBank/DDBJ databases">
        <title>Comparative Genomics of Spacecraft Associated Microbes.</title>
        <authorList>
            <person name="Tran M.T."/>
            <person name="Wright A."/>
            <person name="Seuylemezian A."/>
            <person name="Eisen J."/>
            <person name="Coil D."/>
        </authorList>
    </citation>
    <scope>NUCLEOTIDE SEQUENCE</scope>
    <source>
        <strain evidence="7">214.1.1</strain>
    </source>
</reference>
<dbReference type="NCBIfam" id="TIGR01489">
    <property type="entry name" value="DKMTPPase-SF"/>
    <property type="match status" value="1"/>
</dbReference>
<comment type="pathway">
    <text evidence="5">Amino-acid biosynthesis; L-methionine biosynthesis via salvage pathway; L-methionine from S-methyl-5-thio-alpha-D-ribose 1-phosphate: step 4/6.</text>
</comment>
<dbReference type="InterPro" id="IPR006384">
    <property type="entry name" value="HAD_hydro_PyrdxlP_Pase-like"/>
</dbReference>
<dbReference type="CDD" id="cd07524">
    <property type="entry name" value="HAD_Pase"/>
    <property type="match status" value="1"/>
</dbReference>
<dbReference type="NCBIfam" id="TIGR01488">
    <property type="entry name" value="HAD-SF-IB"/>
    <property type="match status" value="1"/>
</dbReference>
<organism evidence="7 8">
    <name type="scientific">Halalkalibacter oceani</name>
    <dbReference type="NCBI Taxonomy" id="1653776"/>
    <lineage>
        <taxon>Bacteria</taxon>
        <taxon>Bacillati</taxon>
        <taxon>Bacillota</taxon>
        <taxon>Bacilli</taxon>
        <taxon>Bacillales</taxon>
        <taxon>Bacillaceae</taxon>
        <taxon>Halalkalibacter</taxon>
    </lineage>
</organism>
<comment type="function">
    <text evidence="5">Dephosphorylates 2-hydroxy-3-keto-5-methylthiopentenyl-1-phosphate (HK-MTPenyl-1-P) yielding 1,2-dihydroxy-3-keto-5-methylthiopentene (DHK-MTPene).</text>
</comment>
<dbReference type="AlphaFoldDB" id="A0A9X2DQL4"/>
<dbReference type="InterPro" id="IPR023214">
    <property type="entry name" value="HAD_sf"/>
</dbReference>
<evidence type="ECO:0000313" key="7">
    <source>
        <dbReference type="EMBL" id="MCM3713338.1"/>
    </source>
</evidence>
<keyword evidence="4 5" id="KW-0486">Methionine biosynthesis</keyword>
<comment type="catalytic activity">
    <reaction evidence="5">
        <text>2-hydroxy-5-methylsulfanyl-3-oxopent-1-enyl phosphate + H2O = 1,2-dihydroxy-5-(methylsulfanyl)pent-1-en-3-one + phosphate</text>
        <dbReference type="Rhea" id="RHEA:14481"/>
        <dbReference type="ChEBI" id="CHEBI:15377"/>
        <dbReference type="ChEBI" id="CHEBI:43474"/>
        <dbReference type="ChEBI" id="CHEBI:49252"/>
        <dbReference type="ChEBI" id="CHEBI:59505"/>
        <dbReference type="EC" id="3.1.3.87"/>
    </reaction>
</comment>
<keyword evidence="2 5" id="KW-0028">Amino-acid biosynthesis</keyword>
<evidence type="ECO:0000256" key="5">
    <source>
        <dbReference type="HAMAP-Rule" id="MF_01680"/>
    </source>
</evidence>
<dbReference type="NCBIfam" id="TIGR03333">
    <property type="entry name" value="salvage_mtnX"/>
    <property type="match status" value="1"/>
</dbReference>
<evidence type="ECO:0000256" key="2">
    <source>
        <dbReference type="ARBA" id="ARBA00022605"/>
    </source>
</evidence>
<proteinExistence type="inferred from homology"/>
<sequence length="228" mass="25479">MSSIDGRKPIIFCDFDGTITTKDNIIAIMKEFAPPGWEQIKDDILAQRISIREGVGALFSLIPVERKAEIIAFVQRQATIREGFQQLLDFTKEYGFDFNVVSGGIDFFVEPMLAPYKLTDNLYCNGSDFSGETIEILWPHACDADCTNDCGCCKPSILRQYSAEDYYRIVIGDSITDLEAAKLADEVFACDDFLLEKCQELGLRHTAFSSFHEVIAGLKAKKGVSINE</sequence>
<dbReference type="PANTHER" id="PTHR43344:SF21">
    <property type="entry name" value="POLYOL PHOSPHATE PHOSPHATASE PYP1"/>
    <property type="match status" value="1"/>
</dbReference>
<dbReference type="HAMAP" id="MF_01680">
    <property type="entry name" value="Salvage_MtnX"/>
    <property type="match status" value="1"/>
</dbReference>
<keyword evidence="3 5" id="KW-0378">Hydrolase</keyword>
<dbReference type="NCBIfam" id="NF007103">
    <property type="entry name" value="PRK09552.1"/>
    <property type="match status" value="1"/>
</dbReference>
<dbReference type="Proteomes" id="UP001139179">
    <property type="component" value="Unassembled WGS sequence"/>
</dbReference>
<dbReference type="GO" id="GO:0005737">
    <property type="term" value="C:cytoplasm"/>
    <property type="evidence" value="ECO:0007669"/>
    <property type="project" value="TreeGrafter"/>
</dbReference>
<dbReference type="Gene3D" id="3.40.50.1000">
    <property type="entry name" value="HAD superfamily/HAD-like"/>
    <property type="match status" value="1"/>
</dbReference>
<dbReference type="Gene3D" id="3.90.1470.20">
    <property type="match status" value="1"/>
</dbReference>
<keyword evidence="8" id="KW-1185">Reference proteome</keyword>
<dbReference type="EMBL" id="JAMBOL010000002">
    <property type="protein sequence ID" value="MCM3713338.1"/>
    <property type="molecule type" value="Genomic_DNA"/>
</dbReference>
<dbReference type="GO" id="GO:0043716">
    <property type="term" value="F:2-hydroxy-3-keto-5-methylthiopentenyl-1-phosphate phosphatase activity"/>
    <property type="evidence" value="ECO:0007669"/>
    <property type="project" value="UniProtKB-UniRule"/>
</dbReference>
<dbReference type="SUPFAM" id="SSF56784">
    <property type="entry name" value="HAD-like"/>
    <property type="match status" value="1"/>
</dbReference>
<dbReference type="PANTHER" id="PTHR43344">
    <property type="entry name" value="PHOSPHOSERINE PHOSPHATASE"/>
    <property type="match status" value="1"/>
</dbReference>
<dbReference type="GO" id="GO:0006564">
    <property type="term" value="P:L-serine biosynthetic process"/>
    <property type="evidence" value="ECO:0007669"/>
    <property type="project" value="TreeGrafter"/>
</dbReference>
<evidence type="ECO:0000256" key="6">
    <source>
        <dbReference type="NCBIfam" id="TIGR03333"/>
    </source>
</evidence>
<dbReference type="GO" id="GO:0000287">
    <property type="term" value="F:magnesium ion binding"/>
    <property type="evidence" value="ECO:0007669"/>
    <property type="project" value="TreeGrafter"/>
</dbReference>
<comment type="similarity">
    <text evidence="1">Belongs to the HAD-like hydrolase superfamily. SerB family.</text>
</comment>
<dbReference type="GO" id="GO:0019509">
    <property type="term" value="P:L-methionine salvage from methylthioadenosine"/>
    <property type="evidence" value="ECO:0007669"/>
    <property type="project" value="UniProtKB-UniRule"/>
</dbReference>
<evidence type="ECO:0000313" key="8">
    <source>
        <dbReference type="Proteomes" id="UP001139179"/>
    </source>
</evidence>
<dbReference type="Pfam" id="PF12710">
    <property type="entry name" value="HAD"/>
    <property type="match status" value="1"/>
</dbReference>
<evidence type="ECO:0000256" key="1">
    <source>
        <dbReference type="ARBA" id="ARBA00009184"/>
    </source>
</evidence>
<evidence type="ECO:0000256" key="4">
    <source>
        <dbReference type="ARBA" id="ARBA00023167"/>
    </source>
</evidence>
<evidence type="ECO:0000256" key="3">
    <source>
        <dbReference type="ARBA" id="ARBA00022801"/>
    </source>
</evidence>
<dbReference type="InterPro" id="IPR017718">
    <property type="entry name" value="HAD-SF_hydro_IB_MtnX"/>
</dbReference>
<name>A0A9X2DQL4_9BACI</name>